<feature type="domain" description="N-acetyltransferase" evidence="1">
    <location>
        <begin position="89"/>
        <end position="223"/>
    </location>
</feature>
<reference evidence="2" key="1">
    <citation type="submission" date="2019-08" db="EMBL/GenBank/DDBJ databases">
        <authorList>
            <person name="Kucharzyk K."/>
            <person name="Murdoch R.W."/>
            <person name="Higgins S."/>
            <person name="Loffler F."/>
        </authorList>
    </citation>
    <scope>NUCLEOTIDE SEQUENCE</scope>
</reference>
<dbReference type="GO" id="GO:0016747">
    <property type="term" value="F:acyltransferase activity, transferring groups other than amino-acyl groups"/>
    <property type="evidence" value="ECO:0007669"/>
    <property type="project" value="InterPro"/>
</dbReference>
<dbReference type="InterPro" id="IPR016181">
    <property type="entry name" value="Acyl_CoA_acyltransferase"/>
</dbReference>
<protein>
    <recommendedName>
        <fullName evidence="1">N-acetyltransferase domain-containing protein</fullName>
    </recommendedName>
</protein>
<sequence>MLYFDLWLSDSLDVIIFRSYGSFYIKLTDTADLDEVALFLQFMPMIGSLTGSSDCMEALAIRLPGVRGTAQTVTAILEDPKELRDIELDVTRASSIADLRLVYSLLSQENVRGFAKFDDYLFSRRALMKCGLGRTLSLVHGGEVYATASTSAETKEYAVVADVVTNAKYRRQGLAAALVSTLCRELLDEGKKPLVTYTSAQAGRLYESLGFIPAGTGTLLYFG</sequence>
<accession>A0A644ZKP8</accession>
<proteinExistence type="predicted"/>
<dbReference type="InterPro" id="IPR000182">
    <property type="entry name" value="GNAT_dom"/>
</dbReference>
<dbReference type="PROSITE" id="PS51186">
    <property type="entry name" value="GNAT"/>
    <property type="match status" value="1"/>
</dbReference>
<organism evidence="2">
    <name type="scientific">bioreactor metagenome</name>
    <dbReference type="NCBI Taxonomy" id="1076179"/>
    <lineage>
        <taxon>unclassified sequences</taxon>
        <taxon>metagenomes</taxon>
        <taxon>ecological metagenomes</taxon>
    </lineage>
</organism>
<gene>
    <name evidence="2" type="ORF">SDC9_88115</name>
</gene>
<dbReference type="InterPro" id="IPR027365">
    <property type="entry name" value="GNAT_acetyltra_YdfB-like"/>
</dbReference>
<name>A0A644ZKP8_9ZZZZ</name>
<dbReference type="Gene3D" id="3.40.630.30">
    <property type="match status" value="1"/>
</dbReference>
<dbReference type="EMBL" id="VSSQ01009380">
    <property type="protein sequence ID" value="MPM41460.1"/>
    <property type="molecule type" value="Genomic_DNA"/>
</dbReference>
<dbReference type="SUPFAM" id="SSF55729">
    <property type="entry name" value="Acyl-CoA N-acyltransferases (Nat)"/>
    <property type="match status" value="1"/>
</dbReference>
<evidence type="ECO:0000259" key="1">
    <source>
        <dbReference type="PROSITE" id="PS51186"/>
    </source>
</evidence>
<dbReference type="Pfam" id="PF12746">
    <property type="entry name" value="GNAT_acetyltran"/>
    <property type="match status" value="1"/>
</dbReference>
<dbReference type="AlphaFoldDB" id="A0A644ZKP8"/>
<dbReference type="CDD" id="cd04301">
    <property type="entry name" value="NAT_SF"/>
    <property type="match status" value="1"/>
</dbReference>
<evidence type="ECO:0000313" key="2">
    <source>
        <dbReference type="EMBL" id="MPM41460.1"/>
    </source>
</evidence>
<comment type="caution">
    <text evidence="2">The sequence shown here is derived from an EMBL/GenBank/DDBJ whole genome shotgun (WGS) entry which is preliminary data.</text>
</comment>